<sequence length="29" mass="3200">MPVDEPWATSNCHALEVRGSWCSAVEARP</sequence>
<name>A0A7W9HJJ9_9PSEU</name>
<gene>
    <name evidence="1" type="ORF">F4560_003230</name>
</gene>
<dbReference type="AlphaFoldDB" id="A0A7W9HJJ9"/>
<dbReference type="Proteomes" id="UP000552097">
    <property type="component" value="Unassembled WGS sequence"/>
</dbReference>
<evidence type="ECO:0000313" key="1">
    <source>
        <dbReference type="EMBL" id="MBB5803462.1"/>
    </source>
</evidence>
<dbReference type="EMBL" id="JACHMO010000001">
    <property type="protein sequence ID" value="MBB5803462.1"/>
    <property type="molecule type" value="Genomic_DNA"/>
</dbReference>
<organism evidence="1 2">
    <name type="scientific">Saccharothrix ecbatanensis</name>
    <dbReference type="NCBI Taxonomy" id="1105145"/>
    <lineage>
        <taxon>Bacteria</taxon>
        <taxon>Bacillati</taxon>
        <taxon>Actinomycetota</taxon>
        <taxon>Actinomycetes</taxon>
        <taxon>Pseudonocardiales</taxon>
        <taxon>Pseudonocardiaceae</taxon>
        <taxon>Saccharothrix</taxon>
    </lineage>
</organism>
<proteinExistence type="predicted"/>
<accession>A0A7W9HJJ9</accession>
<comment type="caution">
    <text evidence="1">The sequence shown here is derived from an EMBL/GenBank/DDBJ whole genome shotgun (WGS) entry which is preliminary data.</text>
</comment>
<reference evidence="1 2" key="1">
    <citation type="submission" date="2020-08" db="EMBL/GenBank/DDBJ databases">
        <title>Sequencing the genomes of 1000 actinobacteria strains.</title>
        <authorList>
            <person name="Klenk H.-P."/>
        </authorList>
    </citation>
    <scope>NUCLEOTIDE SEQUENCE [LARGE SCALE GENOMIC DNA]</scope>
    <source>
        <strain evidence="1 2">DSM 45486</strain>
    </source>
</reference>
<protein>
    <submittedName>
        <fullName evidence="1">Uncharacterized protein</fullName>
    </submittedName>
</protein>
<keyword evidence="2" id="KW-1185">Reference proteome</keyword>
<evidence type="ECO:0000313" key="2">
    <source>
        <dbReference type="Proteomes" id="UP000552097"/>
    </source>
</evidence>